<evidence type="ECO:0000313" key="3">
    <source>
        <dbReference type="EMBL" id="CAE8584583.1"/>
    </source>
</evidence>
<keyword evidence="1" id="KW-0863">Zinc-finger</keyword>
<proteinExistence type="predicted"/>
<reference evidence="3" key="1">
    <citation type="submission" date="2021-02" db="EMBL/GenBank/DDBJ databases">
        <authorList>
            <person name="Dougan E. K."/>
            <person name="Rhodes N."/>
            <person name="Thang M."/>
            <person name="Chan C."/>
        </authorList>
    </citation>
    <scope>NUCLEOTIDE SEQUENCE</scope>
</reference>
<protein>
    <recommendedName>
        <fullName evidence="2">CCHC-type domain-containing protein</fullName>
    </recommendedName>
</protein>
<accession>A0A813DCR0</accession>
<dbReference type="EMBL" id="CAJNNV010001232">
    <property type="protein sequence ID" value="CAE8584583.1"/>
    <property type="molecule type" value="Genomic_DNA"/>
</dbReference>
<evidence type="ECO:0000313" key="4">
    <source>
        <dbReference type="Proteomes" id="UP000654075"/>
    </source>
</evidence>
<feature type="domain" description="CCHC-type" evidence="2">
    <location>
        <begin position="7"/>
        <end position="20"/>
    </location>
</feature>
<keyword evidence="1" id="KW-0479">Metal-binding</keyword>
<dbReference type="AlphaFoldDB" id="A0A813DCR0"/>
<evidence type="ECO:0000259" key="2">
    <source>
        <dbReference type="PROSITE" id="PS50158"/>
    </source>
</evidence>
<keyword evidence="4" id="KW-1185">Reference proteome</keyword>
<feature type="non-terminal residue" evidence="3">
    <location>
        <position position="142"/>
    </location>
</feature>
<name>A0A813DCR0_POLGL</name>
<keyword evidence="1" id="KW-0862">Zinc</keyword>
<dbReference type="GO" id="GO:0003676">
    <property type="term" value="F:nucleic acid binding"/>
    <property type="evidence" value="ECO:0007669"/>
    <property type="project" value="InterPro"/>
</dbReference>
<gene>
    <name evidence="3" type="ORF">PGLA1383_LOCUS3514</name>
</gene>
<organism evidence="3 4">
    <name type="scientific">Polarella glacialis</name>
    <name type="common">Dinoflagellate</name>
    <dbReference type="NCBI Taxonomy" id="89957"/>
    <lineage>
        <taxon>Eukaryota</taxon>
        <taxon>Sar</taxon>
        <taxon>Alveolata</taxon>
        <taxon>Dinophyceae</taxon>
        <taxon>Suessiales</taxon>
        <taxon>Suessiaceae</taxon>
        <taxon>Polarella</taxon>
    </lineage>
</organism>
<dbReference type="PROSITE" id="PS50158">
    <property type="entry name" value="ZF_CCHC"/>
    <property type="match status" value="1"/>
</dbReference>
<dbReference type="InterPro" id="IPR001878">
    <property type="entry name" value="Znf_CCHC"/>
</dbReference>
<feature type="non-terminal residue" evidence="3">
    <location>
        <position position="1"/>
    </location>
</feature>
<comment type="caution">
    <text evidence="3">The sequence shown here is derived from an EMBL/GenBank/DDBJ whole genome shotgun (WGS) entry which is preliminary data.</text>
</comment>
<evidence type="ECO:0000256" key="1">
    <source>
        <dbReference type="PROSITE-ProRule" id="PRU00047"/>
    </source>
</evidence>
<dbReference type="GO" id="GO:0008270">
    <property type="term" value="F:zinc ion binding"/>
    <property type="evidence" value="ECO:0007669"/>
    <property type="project" value="UniProtKB-KW"/>
</dbReference>
<dbReference type="Proteomes" id="UP000654075">
    <property type="component" value="Unassembled WGS sequence"/>
</dbReference>
<sequence>EYFDGECNKCGFKGHKASDCFTKKENYKKKSVSSLESDQKEIDMLENAEEYDEWFIGSLEPSCKVHTSGCVCEGCMRIKALAVEMEEVFTCHRCHDETTNPSPCCLNCMTSACKSCEWRPKAAKMAEESYDHCLDKLIPGYG</sequence>